<dbReference type="EMBL" id="LT670818">
    <property type="protein sequence ID" value="SHH47377.1"/>
    <property type="molecule type" value="Genomic_DNA"/>
</dbReference>
<proteinExistence type="predicted"/>
<organism evidence="1 2">
    <name type="scientific">Bradyrhizobium erythrophlei</name>
    <dbReference type="NCBI Taxonomy" id="1437360"/>
    <lineage>
        <taxon>Bacteria</taxon>
        <taxon>Pseudomonadati</taxon>
        <taxon>Pseudomonadota</taxon>
        <taxon>Alphaproteobacteria</taxon>
        <taxon>Hyphomicrobiales</taxon>
        <taxon>Nitrobacteraceae</taxon>
        <taxon>Bradyrhizobium</taxon>
    </lineage>
</organism>
<gene>
    <name evidence="1" type="ORF">SAMN05444169_7630</name>
</gene>
<evidence type="ECO:0000313" key="1">
    <source>
        <dbReference type="EMBL" id="SHH47377.1"/>
    </source>
</evidence>
<evidence type="ECO:0000313" key="2">
    <source>
        <dbReference type="Proteomes" id="UP000190675"/>
    </source>
</evidence>
<protein>
    <submittedName>
        <fullName evidence="1">Uncharacterized protein</fullName>
    </submittedName>
</protein>
<dbReference type="RefSeq" id="WP_154073667.1">
    <property type="nucleotide sequence ID" value="NZ_LT670818.1"/>
</dbReference>
<accession>A0A1M5T9D3</accession>
<dbReference type="AlphaFoldDB" id="A0A1M5T9D3"/>
<sequence>MARRPNNASISSLSSAFQAIIDPVVSLLDQDYNAADGAIHAFGHAQPSTEDAGLRIAVDSLIRQIYRQLAGTINSRSGTKFDNLTERFHKAQEWMLVHCDKYQNDSQGLSDDPRTYELEARLTLAEARYTAYCTIVNELSNVYLSLTGKQWKYVEMDTPAPVVKAVKQLTDAERKAKMANIMRLKDAQKDEADRVARSSEANMQLTSEIIAAAVAAQ</sequence>
<reference evidence="1 2" key="1">
    <citation type="submission" date="2016-11" db="EMBL/GenBank/DDBJ databases">
        <authorList>
            <person name="Jaros S."/>
            <person name="Januszkiewicz K."/>
            <person name="Wedrychowicz H."/>
        </authorList>
    </citation>
    <scope>NUCLEOTIDE SEQUENCE [LARGE SCALE GENOMIC DNA]</scope>
    <source>
        <strain evidence="1 2">GAS242</strain>
    </source>
</reference>
<name>A0A1M5T9D3_9BRAD</name>
<dbReference type="Proteomes" id="UP000190675">
    <property type="component" value="Chromosome I"/>
</dbReference>